<dbReference type="PIRSF" id="PIRSF006621">
    <property type="entry name" value="Dus"/>
    <property type="match status" value="1"/>
</dbReference>
<dbReference type="InterPro" id="IPR004652">
    <property type="entry name" value="DusB-like"/>
</dbReference>
<evidence type="ECO:0000256" key="8">
    <source>
        <dbReference type="ARBA" id="ARBA00022884"/>
    </source>
</evidence>
<feature type="active site" description="Proton donor" evidence="13">
    <location>
        <position position="115"/>
    </location>
</feature>
<evidence type="ECO:0000256" key="10">
    <source>
        <dbReference type="ARBA" id="ARBA00048205"/>
    </source>
</evidence>
<evidence type="ECO:0000256" key="6">
    <source>
        <dbReference type="ARBA" id="ARBA00022694"/>
    </source>
</evidence>
<dbReference type="Proteomes" id="UP000600449">
    <property type="component" value="Unassembled WGS sequence"/>
</dbReference>
<dbReference type="InterPro" id="IPR024036">
    <property type="entry name" value="tRNA-dHydroUridine_Synthase_C"/>
</dbReference>
<evidence type="ECO:0000313" key="17">
    <source>
        <dbReference type="Proteomes" id="UP000600449"/>
    </source>
</evidence>
<evidence type="ECO:0000256" key="9">
    <source>
        <dbReference type="ARBA" id="ARBA00023002"/>
    </source>
</evidence>
<evidence type="ECO:0000256" key="3">
    <source>
        <dbReference type="ARBA" id="ARBA00022555"/>
    </source>
</evidence>
<dbReference type="GO" id="GO:0000049">
    <property type="term" value="F:tRNA binding"/>
    <property type="evidence" value="ECO:0007669"/>
    <property type="project" value="UniProtKB-KW"/>
</dbReference>
<comment type="cofactor">
    <cofactor evidence="1 12 14">
        <name>FMN</name>
        <dbReference type="ChEBI" id="CHEBI:58210"/>
    </cofactor>
</comment>
<dbReference type="GO" id="GO:0017150">
    <property type="term" value="F:tRNA dihydrouridine synthase activity"/>
    <property type="evidence" value="ECO:0007669"/>
    <property type="project" value="InterPro"/>
</dbReference>
<evidence type="ECO:0000256" key="13">
    <source>
        <dbReference type="PIRSR" id="PIRSR006621-1"/>
    </source>
</evidence>
<evidence type="ECO:0000256" key="7">
    <source>
        <dbReference type="ARBA" id="ARBA00022857"/>
    </source>
</evidence>
<comment type="function">
    <text evidence="2 12">Catalyzes the synthesis of 5,6-dihydrouridine (D), a modified base found in the D-loop of most tRNAs, via the reduction of the C5-C6 double bond in target uridines.</text>
</comment>
<dbReference type="InterPro" id="IPR013785">
    <property type="entry name" value="Aldolase_TIM"/>
</dbReference>
<reference evidence="16 17" key="1">
    <citation type="journal article" date="2014" name="Int. J. Syst. Evol. Microbiol.">
        <title>Complete genome sequence of Corynebacterium casei LMG S-19264T (=DSM 44701T), isolated from a smear-ripened cheese.</title>
        <authorList>
            <consortium name="US DOE Joint Genome Institute (JGI-PGF)"/>
            <person name="Walter F."/>
            <person name="Albersmeier A."/>
            <person name="Kalinowski J."/>
            <person name="Ruckert C."/>
        </authorList>
    </citation>
    <scope>NUCLEOTIDE SEQUENCE [LARGE SCALE GENOMIC DNA]</scope>
    <source>
        <strain evidence="16 17">CGMCC 1.9161</strain>
    </source>
</reference>
<keyword evidence="5 12" id="KW-0288">FMN</keyword>
<dbReference type="SUPFAM" id="SSF51395">
    <property type="entry name" value="FMN-linked oxidoreductases"/>
    <property type="match status" value="1"/>
</dbReference>
<dbReference type="PANTHER" id="PTHR45846">
    <property type="entry name" value="TRNA-DIHYDROURIDINE(47) SYNTHASE [NAD(P)(+)]-LIKE"/>
    <property type="match status" value="1"/>
</dbReference>
<evidence type="ECO:0000256" key="5">
    <source>
        <dbReference type="ARBA" id="ARBA00022643"/>
    </source>
</evidence>
<dbReference type="NCBIfam" id="TIGR00737">
    <property type="entry name" value="nifR3_yhdG"/>
    <property type="match status" value="1"/>
</dbReference>
<feature type="domain" description="DUS-like FMN-binding" evidence="15">
    <location>
        <begin position="30"/>
        <end position="304"/>
    </location>
</feature>
<keyword evidence="8" id="KW-0694">RNA-binding</keyword>
<dbReference type="Pfam" id="PF01207">
    <property type="entry name" value="Dus"/>
    <property type="match status" value="1"/>
</dbReference>
<keyword evidence="14" id="KW-0547">Nucleotide-binding</keyword>
<comment type="caution">
    <text evidence="16">The sequence shown here is derived from an EMBL/GenBank/DDBJ whole genome shotgun (WGS) entry which is preliminary data.</text>
</comment>
<dbReference type="Gene3D" id="1.10.1200.80">
    <property type="entry name" value="Putative flavin oxidoreducatase, domain 2"/>
    <property type="match status" value="1"/>
</dbReference>
<dbReference type="AlphaFoldDB" id="A0A917V215"/>
<keyword evidence="9 12" id="KW-0560">Oxidoreductase</keyword>
<evidence type="ECO:0000259" key="15">
    <source>
        <dbReference type="Pfam" id="PF01207"/>
    </source>
</evidence>
<feature type="binding site" evidence="14">
    <location>
        <begin position="239"/>
        <end position="240"/>
    </location>
    <ligand>
        <name>FMN</name>
        <dbReference type="ChEBI" id="CHEBI:58210"/>
    </ligand>
</feature>
<evidence type="ECO:0000256" key="4">
    <source>
        <dbReference type="ARBA" id="ARBA00022630"/>
    </source>
</evidence>
<comment type="catalytic activity">
    <reaction evidence="10">
        <text>a 5,6-dihydrouridine in tRNA + NADP(+) = a uridine in tRNA + NADPH + H(+)</text>
        <dbReference type="Rhea" id="RHEA:23624"/>
        <dbReference type="Rhea" id="RHEA-COMP:13339"/>
        <dbReference type="Rhea" id="RHEA-COMP:13887"/>
        <dbReference type="ChEBI" id="CHEBI:15378"/>
        <dbReference type="ChEBI" id="CHEBI:57783"/>
        <dbReference type="ChEBI" id="CHEBI:58349"/>
        <dbReference type="ChEBI" id="CHEBI:65315"/>
        <dbReference type="ChEBI" id="CHEBI:74443"/>
    </reaction>
</comment>
<evidence type="ECO:0000256" key="2">
    <source>
        <dbReference type="ARBA" id="ARBA00002790"/>
    </source>
</evidence>
<dbReference type="RefSeq" id="WP_188908339.1">
    <property type="nucleotide sequence ID" value="NZ_BMMF01000001.1"/>
</dbReference>
<dbReference type="Gene3D" id="3.20.20.70">
    <property type="entry name" value="Aldolase class I"/>
    <property type="match status" value="1"/>
</dbReference>
<dbReference type="PANTHER" id="PTHR45846:SF1">
    <property type="entry name" value="TRNA-DIHYDROURIDINE(47) SYNTHASE [NAD(P)(+)]-LIKE"/>
    <property type="match status" value="1"/>
</dbReference>
<dbReference type="EC" id="1.3.1.-" evidence="12"/>
<dbReference type="InterPro" id="IPR001269">
    <property type="entry name" value="DUS_fam"/>
</dbReference>
<comment type="similarity">
    <text evidence="12">Belongs to the dus family.</text>
</comment>
<dbReference type="InterPro" id="IPR035587">
    <property type="entry name" value="DUS-like_FMN-bd"/>
</dbReference>
<accession>A0A917V215</accession>
<dbReference type="InterPro" id="IPR018517">
    <property type="entry name" value="tRNA_hU_synthase_CS"/>
</dbReference>
<organism evidence="16 17">
    <name type="scientific">Salinarimonas ramus</name>
    <dbReference type="NCBI Taxonomy" id="690164"/>
    <lineage>
        <taxon>Bacteria</taxon>
        <taxon>Pseudomonadati</taxon>
        <taxon>Pseudomonadota</taxon>
        <taxon>Alphaproteobacteria</taxon>
        <taxon>Hyphomicrobiales</taxon>
        <taxon>Salinarimonadaceae</taxon>
        <taxon>Salinarimonas</taxon>
    </lineage>
</organism>
<gene>
    <name evidence="16" type="primary">nifR</name>
    <name evidence="16" type="ORF">GCM10011322_00940</name>
</gene>
<keyword evidence="7" id="KW-0521">NADP</keyword>
<proteinExistence type="inferred from homology"/>
<dbReference type="EMBL" id="BMMF01000001">
    <property type="protein sequence ID" value="GGK18057.1"/>
    <property type="molecule type" value="Genomic_DNA"/>
</dbReference>
<comment type="catalytic activity">
    <reaction evidence="11">
        <text>a 5,6-dihydrouridine in tRNA + NAD(+) = a uridine in tRNA + NADH + H(+)</text>
        <dbReference type="Rhea" id="RHEA:54452"/>
        <dbReference type="Rhea" id="RHEA-COMP:13339"/>
        <dbReference type="Rhea" id="RHEA-COMP:13887"/>
        <dbReference type="ChEBI" id="CHEBI:15378"/>
        <dbReference type="ChEBI" id="CHEBI:57540"/>
        <dbReference type="ChEBI" id="CHEBI:57945"/>
        <dbReference type="ChEBI" id="CHEBI:65315"/>
        <dbReference type="ChEBI" id="CHEBI:74443"/>
    </reaction>
</comment>
<keyword evidence="3" id="KW-0820">tRNA-binding</keyword>
<evidence type="ECO:0000256" key="14">
    <source>
        <dbReference type="PIRSR" id="PIRSR006621-2"/>
    </source>
</evidence>
<keyword evidence="4 12" id="KW-0285">Flavoprotein</keyword>
<evidence type="ECO:0000256" key="12">
    <source>
        <dbReference type="PIRNR" id="PIRNR006621"/>
    </source>
</evidence>
<keyword evidence="17" id="KW-1185">Reference proteome</keyword>
<protein>
    <recommendedName>
        <fullName evidence="12">tRNA-dihydrouridine synthase</fullName>
        <ecNumber evidence="12">1.3.1.-</ecNumber>
    </recommendedName>
</protein>
<sequence>MQQNRSPSDETRPDPTWRIGPVAIRRRAVLAPMSGVTDLHMRRIAAGFGAGLVVSEMVASDEFVKGDEETRVRAEGEGVSPHVVQLAGCDAHWMAEAARLAEANGADAVDINMGCPAKRVTGGWAGSALMRDLDHATGLIEATVAAVSIPVTVKMRLGWDDASCNAPELARRAEVAGAQAITVHGRTRQQFYKGNADWDAIRPVRAATTLPLVANGDIATLDDARVCLARSGADAVMIGRAATGRPWLVATIGAGLAGEYASEPSAEAKVSAMRAHYEGLLALYGARMAVRHARKHLAAFADHARADGFALPQAARARLVTSDDPAEVLALIGAVYTHPLRDAA</sequence>
<feature type="binding site" evidence="14">
    <location>
        <position position="85"/>
    </location>
    <ligand>
        <name>FMN</name>
        <dbReference type="ChEBI" id="CHEBI:58210"/>
    </ligand>
</feature>
<evidence type="ECO:0000256" key="11">
    <source>
        <dbReference type="ARBA" id="ARBA00048802"/>
    </source>
</evidence>
<dbReference type="GO" id="GO:0050660">
    <property type="term" value="F:flavin adenine dinucleotide binding"/>
    <property type="evidence" value="ECO:0007669"/>
    <property type="project" value="InterPro"/>
</dbReference>
<dbReference type="CDD" id="cd02801">
    <property type="entry name" value="DUS_like_FMN"/>
    <property type="match status" value="1"/>
</dbReference>
<name>A0A917V215_9HYPH</name>
<dbReference type="PROSITE" id="PS01136">
    <property type="entry name" value="UPF0034"/>
    <property type="match status" value="1"/>
</dbReference>
<feature type="binding site" evidence="14">
    <location>
        <position position="154"/>
    </location>
    <ligand>
        <name>FMN</name>
        <dbReference type="ChEBI" id="CHEBI:58210"/>
    </ligand>
</feature>
<keyword evidence="6 12" id="KW-0819">tRNA processing</keyword>
<feature type="binding site" evidence="14">
    <location>
        <position position="184"/>
    </location>
    <ligand>
        <name>FMN</name>
        <dbReference type="ChEBI" id="CHEBI:58210"/>
    </ligand>
</feature>
<evidence type="ECO:0000313" key="16">
    <source>
        <dbReference type="EMBL" id="GGK18057.1"/>
    </source>
</evidence>
<evidence type="ECO:0000256" key="1">
    <source>
        <dbReference type="ARBA" id="ARBA00001917"/>
    </source>
</evidence>